<keyword evidence="4 5" id="KW-0472">Membrane</keyword>
<evidence type="ECO:0000256" key="3">
    <source>
        <dbReference type="ARBA" id="ARBA00022989"/>
    </source>
</evidence>
<feature type="transmembrane region" description="Helical" evidence="5">
    <location>
        <begin position="37"/>
        <end position="56"/>
    </location>
</feature>
<keyword evidence="2 5" id="KW-0812">Transmembrane</keyword>
<evidence type="ECO:0000313" key="7">
    <source>
        <dbReference type="EMBL" id="ACT59483.1"/>
    </source>
</evidence>
<dbReference type="InterPro" id="IPR007016">
    <property type="entry name" value="O-antigen_ligase-rel_domated"/>
</dbReference>
<accession>C6XK38</accession>
<dbReference type="Proteomes" id="UP000002745">
    <property type="component" value="Chromosome"/>
</dbReference>
<organism evidence="7 8">
    <name type="scientific">Hirschia baltica (strain ATCC 49814 / DSM 5838 / IFAM 1418)</name>
    <dbReference type="NCBI Taxonomy" id="582402"/>
    <lineage>
        <taxon>Bacteria</taxon>
        <taxon>Pseudomonadati</taxon>
        <taxon>Pseudomonadota</taxon>
        <taxon>Alphaproteobacteria</taxon>
        <taxon>Hyphomonadales</taxon>
        <taxon>Hyphomonadaceae</taxon>
        <taxon>Hirschia</taxon>
    </lineage>
</organism>
<feature type="transmembrane region" description="Helical" evidence="5">
    <location>
        <begin position="279"/>
        <end position="297"/>
    </location>
</feature>
<dbReference type="EMBL" id="CP001678">
    <property type="protein sequence ID" value="ACT59483.1"/>
    <property type="molecule type" value="Genomic_DNA"/>
</dbReference>
<dbReference type="Pfam" id="PF04932">
    <property type="entry name" value="Wzy_C"/>
    <property type="match status" value="1"/>
</dbReference>
<keyword evidence="3 5" id="KW-1133">Transmembrane helix</keyword>
<feature type="transmembrane region" description="Helical" evidence="5">
    <location>
        <begin position="254"/>
        <end position="272"/>
    </location>
</feature>
<dbReference type="PANTHER" id="PTHR37422">
    <property type="entry name" value="TEICHURONIC ACID BIOSYNTHESIS PROTEIN TUAE"/>
    <property type="match status" value="1"/>
</dbReference>
<evidence type="ECO:0000256" key="4">
    <source>
        <dbReference type="ARBA" id="ARBA00023136"/>
    </source>
</evidence>
<feature type="transmembrane region" description="Helical" evidence="5">
    <location>
        <begin position="405"/>
        <end position="422"/>
    </location>
</feature>
<feature type="domain" description="O-antigen ligase-related" evidence="6">
    <location>
        <begin position="240"/>
        <end position="376"/>
    </location>
</feature>
<feature type="transmembrane region" description="Helical" evidence="5">
    <location>
        <begin position="68"/>
        <end position="89"/>
    </location>
</feature>
<evidence type="ECO:0000256" key="1">
    <source>
        <dbReference type="ARBA" id="ARBA00004141"/>
    </source>
</evidence>
<feature type="transmembrane region" description="Helical" evidence="5">
    <location>
        <begin position="153"/>
        <end position="174"/>
    </location>
</feature>
<evidence type="ECO:0000313" key="8">
    <source>
        <dbReference type="Proteomes" id="UP000002745"/>
    </source>
</evidence>
<feature type="transmembrane region" description="Helical" evidence="5">
    <location>
        <begin position="194"/>
        <end position="218"/>
    </location>
</feature>
<feature type="transmembrane region" description="Helical" evidence="5">
    <location>
        <begin position="12"/>
        <end position="31"/>
    </location>
</feature>
<dbReference type="AlphaFoldDB" id="C6XK38"/>
<dbReference type="eggNOG" id="COG3307">
    <property type="taxonomic scope" value="Bacteria"/>
</dbReference>
<name>C6XK38_HIRBI</name>
<gene>
    <name evidence="7" type="ordered locus">Hbal_1797</name>
</gene>
<dbReference type="KEGG" id="hba:Hbal_1797"/>
<evidence type="ECO:0000259" key="6">
    <source>
        <dbReference type="Pfam" id="PF04932"/>
    </source>
</evidence>
<dbReference type="PANTHER" id="PTHR37422:SF13">
    <property type="entry name" value="LIPOPOLYSACCHARIDE BIOSYNTHESIS PROTEIN PA4999-RELATED"/>
    <property type="match status" value="1"/>
</dbReference>
<keyword evidence="8" id="KW-1185">Reference proteome</keyword>
<protein>
    <submittedName>
        <fullName evidence="7">O-antigen polymerase</fullName>
    </submittedName>
</protein>
<evidence type="ECO:0000256" key="2">
    <source>
        <dbReference type="ARBA" id="ARBA00022692"/>
    </source>
</evidence>
<evidence type="ECO:0000256" key="5">
    <source>
        <dbReference type="SAM" id="Phobius"/>
    </source>
</evidence>
<feature type="transmembrane region" description="Helical" evidence="5">
    <location>
        <begin position="230"/>
        <end position="248"/>
    </location>
</feature>
<reference evidence="8" key="1">
    <citation type="journal article" date="2011" name="J. Bacteriol.">
        <title>Genome sequences of eight morphologically diverse alphaproteobacteria.</title>
        <authorList>
            <consortium name="US DOE Joint Genome Institute"/>
            <person name="Brown P.J."/>
            <person name="Kysela D.T."/>
            <person name="Buechlein A."/>
            <person name="Hemmerich C."/>
            <person name="Brun Y.V."/>
        </authorList>
    </citation>
    <scope>NUCLEOTIDE SEQUENCE [LARGE SCALE GENOMIC DNA]</scope>
    <source>
        <strain evidence="8">ATCC 49814 / DSM 5838 / IFAM 1418</strain>
    </source>
</reference>
<feature type="transmembrane region" description="Helical" evidence="5">
    <location>
        <begin position="375"/>
        <end position="393"/>
    </location>
</feature>
<comment type="subcellular location">
    <subcellularLocation>
        <location evidence="1">Membrane</location>
        <topology evidence="1">Multi-pass membrane protein</topology>
    </subcellularLocation>
</comment>
<sequence length="465" mass="51233">MMFSIRIFSSKNISQFLLCMILGSSLILGGASRYNEAVCLFLSFISILTLFFVLLDNRLPKSSLQSKLLIFMSCFLVFLLSLQTIPLPYKVWSTLPGRDIILTGVDLLGLNSISLPLSLTPRETVSSLLFTLPVIAVFSLISKMKVSCSSPVFVWTISTIAVFSVLLGIIQIFSGKESFLYFHEITNKGFAIGFFANVNHQASFLVMSLPIFTVLAIKQHERMIAHRSDIGQNVIVLLVGLLILIGIITAGSVAGYVLAILSLSASLMIFLGQKRKMNPIYFVSAVCLIGFSLNSILTSPQLSGLGQTSFGDGVGSRPYLFDKTIRGIKDTFPVGTGLGSFEQIIPIYENPYEVTSRYMNHSHNEYLEWTLETGILFPIFITVFMGFFGAQLVSIWRAPASHNGLRRAASLVVFIPILHSLADYPLRTPALAVFTAACIGLMFVNAENKKTSSREFSSPQNHIEL</sequence>
<proteinExistence type="predicted"/>
<dbReference type="HOGENOM" id="CLU_035700_0_0_5"/>
<dbReference type="STRING" id="582402.Hbal_1797"/>
<feature type="transmembrane region" description="Helical" evidence="5">
    <location>
        <begin position="428"/>
        <end position="446"/>
    </location>
</feature>
<dbReference type="InterPro" id="IPR051533">
    <property type="entry name" value="WaaL-like"/>
</dbReference>
<feature type="transmembrane region" description="Helical" evidence="5">
    <location>
        <begin position="124"/>
        <end position="141"/>
    </location>
</feature>
<dbReference type="GO" id="GO:0016020">
    <property type="term" value="C:membrane"/>
    <property type="evidence" value="ECO:0007669"/>
    <property type="project" value="UniProtKB-SubCell"/>
</dbReference>